<comment type="subcellular location">
    <subcellularLocation>
        <location evidence="1">Membrane</location>
        <topology evidence="1">Multi-pass membrane protein</topology>
    </subcellularLocation>
</comment>
<proteinExistence type="inferred from homology"/>
<dbReference type="InterPro" id="IPR050925">
    <property type="entry name" value="Rhomboid_protease_S54"/>
</dbReference>
<keyword evidence="4" id="KW-0378">Hydrolase</keyword>
<dbReference type="RefSeq" id="WP_184635407.1">
    <property type="nucleotide sequence ID" value="NZ_BAABKT010000043.1"/>
</dbReference>
<name>A0A841E8Q8_9ACTN</name>
<dbReference type="GO" id="GO:0004252">
    <property type="term" value="F:serine-type endopeptidase activity"/>
    <property type="evidence" value="ECO:0007669"/>
    <property type="project" value="InterPro"/>
</dbReference>
<dbReference type="AlphaFoldDB" id="A0A841E8Q8"/>
<evidence type="ECO:0000256" key="2">
    <source>
        <dbReference type="ARBA" id="ARBA00009045"/>
    </source>
</evidence>
<feature type="transmembrane region" description="Helical" evidence="7">
    <location>
        <begin position="272"/>
        <end position="299"/>
    </location>
</feature>
<accession>A0A841E8Q8</accession>
<feature type="transmembrane region" description="Helical" evidence="7">
    <location>
        <begin position="160"/>
        <end position="178"/>
    </location>
</feature>
<evidence type="ECO:0000256" key="6">
    <source>
        <dbReference type="ARBA" id="ARBA00023136"/>
    </source>
</evidence>
<reference evidence="9 10" key="1">
    <citation type="submission" date="2020-08" db="EMBL/GenBank/DDBJ databases">
        <title>Sequencing the genomes of 1000 actinobacteria strains.</title>
        <authorList>
            <person name="Klenk H.-P."/>
        </authorList>
    </citation>
    <scope>NUCLEOTIDE SEQUENCE [LARGE SCALE GENOMIC DNA]</scope>
    <source>
        <strain evidence="9 10">DSM 44593</strain>
    </source>
</reference>
<keyword evidence="5 7" id="KW-1133">Transmembrane helix</keyword>
<dbReference type="EMBL" id="JACHLY010000001">
    <property type="protein sequence ID" value="MBB5998864.1"/>
    <property type="molecule type" value="Genomic_DNA"/>
</dbReference>
<evidence type="ECO:0000313" key="10">
    <source>
        <dbReference type="Proteomes" id="UP000578077"/>
    </source>
</evidence>
<evidence type="ECO:0000256" key="5">
    <source>
        <dbReference type="ARBA" id="ARBA00022989"/>
    </source>
</evidence>
<evidence type="ECO:0000256" key="4">
    <source>
        <dbReference type="ARBA" id="ARBA00022801"/>
    </source>
</evidence>
<feature type="transmembrane region" description="Helical" evidence="7">
    <location>
        <begin position="83"/>
        <end position="108"/>
    </location>
</feature>
<feature type="transmembrane region" description="Helical" evidence="7">
    <location>
        <begin position="232"/>
        <end position="251"/>
    </location>
</feature>
<feature type="domain" description="Peptidase S54 rhomboid" evidence="8">
    <location>
        <begin position="119"/>
        <end position="248"/>
    </location>
</feature>
<comment type="caution">
    <text evidence="9">The sequence shown here is derived from an EMBL/GenBank/DDBJ whole genome shotgun (WGS) entry which is preliminary data.</text>
</comment>
<sequence>MASSPADGPGPDAADDVPTCYRHRGRETYLRCSRCDRSICPDCTNDAPVGQHCPECVAEGNRNLRRSRTVLGGRVASRPTVTWVLLALMGAGFAAQLALPGQGLAAGFGMYGPMAVFEGQWYRLLTSAFLHGGVMHLLFNGFALYIVGRQVETVLGHARYAALWVLSALGGSVLSLLLEPETLSVGASGAIFGLFGAIFVIGRKLQIDTRFIVGLLAVNLLITFVVPNIAWAGHLGGLGVGLLMGAAYAYLPLGGKRPGGDGDRHLQLVHGLATAGVVALLAAGAMAGAMLLQAGVVLLGL</sequence>
<dbReference type="GO" id="GO:0006508">
    <property type="term" value="P:proteolysis"/>
    <property type="evidence" value="ECO:0007669"/>
    <property type="project" value="UniProtKB-KW"/>
</dbReference>
<dbReference type="Gene3D" id="1.20.1540.10">
    <property type="entry name" value="Rhomboid-like"/>
    <property type="match status" value="1"/>
</dbReference>
<evidence type="ECO:0000256" key="1">
    <source>
        <dbReference type="ARBA" id="ARBA00004141"/>
    </source>
</evidence>
<comment type="similarity">
    <text evidence="2">Belongs to the peptidase S54 family.</text>
</comment>
<dbReference type="PANTHER" id="PTHR43731:SF14">
    <property type="entry name" value="PRESENILIN-ASSOCIATED RHOMBOID-LIKE PROTEIN, MITOCHONDRIAL"/>
    <property type="match status" value="1"/>
</dbReference>
<dbReference type="PANTHER" id="PTHR43731">
    <property type="entry name" value="RHOMBOID PROTEASE"/>
    <property type="match status" value="1"/>
</dbReference>
<evidence type="ECO:0000256" key="7">
    <source>
        <dbReference type="SAM" id="Phobius"/>
    </source>
</evidence>
<keyword evidence="6 7" id="KW-0472">Membrane</keyword>
<evidence type="ECO:0000259" key="8">
    <source>
        <dbReference type="Pfam" id="PF01694"/>
    </source>
</evidence>
<feature type="transmembrane region" description="Helical" evidence="7">
    <location>
        <begin position="128"/>
        <end position="148"/>
    </location>
</feature>
<dbReference type="GO" id="GO:0016020">
    <property type="term" value="C:membrane"/>
    <property type="evidence" value="ECO:0007669"/>
    <property type="project" value="UniProtKB-SubCell"/>
</dbReference>
<dbReference type="InterPro" id="IPR035952">
    <property type="entry name" value="Rhomboid-like_sf"/>
</dbReference>
<dbReference type="Proteomes" id="UP000578077">
    <property type="component" value="Unassembled WGS sequence"/>
</dbReference>
<protein>
    <submittedName>
        <fullName evidence="9">Membrane associated rhomboid family serine protease</fullName>
    </submittedName>
</protein>
<feature type="transmembrane region" description="Helical" evidence="7">
    <location>
        <begin position="209"/>
        <end position="226"/>
    </location>
</feature>
<organism evidence="9 10">
    <name type="scientific">Streptomonospora salina</name>
    <dbReference type="NCBI Taxonomy" id="104205"/>
    <lineage>
        <taxon>Bacteria</taxon>
        <taxon>Bacillati</taxon>
        <taxon>Actinomycetota</taxon>
        <taxon>Actinomycetes</taxon>
        <taxon>Streptosporangiales</taxon>
        <taxon>Nocardiopsidaceae</taxon>
        <taxon>Streptomonospora</taxon>
    </lineage>
</organism>
<dbReference type="InterPro" id="IPR022764">
    <property type="entry name" value="Peptidase_S54_rhomboid_dom"/>
</dbReference>
<evidence type="ECO:0000256" key="3">
    <source>
        <dbReference type="ARBA" id="ARBA00022692"/>
    </source>
</evidence>
<gene>
    <name evidence="9" type="ORF">HNR25_002615</name>
</gene>
<dbReference type="Pfam" id="PF01694">
    <property type="entry name" value="Rhomboid"/>
    <property type="match status" value="1"/>
</dbReference>
<dbReference type="SUPFAM" id="SSF144091">
    <property type="entry name" value="Rhomboid-like"/>
    <property type="match status" value="1"/>
</dbReference>
<keyword evidence="3 7" id="KW-0812">Transmembrane</keyword>
<evidence type="ECO:0000313" key="9">
    <source>
        <dbReference type="EMBL" id="MBB5998864.1"/>
    </source>
</evidence>
<keyword evidence="9" id="KW-0645">Protease</keyword>
<keyword evidence="10" id="KW-1185">Reference proteome</keyword>
<feature type="transmembrane region" description="Helical" evidence="7">
    <location>
        <begin position="184"/>
        <end position="202"/>
    </location>
</feature>